<reference evidence="1" key="1">
    <citation type="submission" date="2019-12" db="EMBL/GenBank/DDBJ databases">
        <title>Complete sequence of Tn6502.</title>
        <authorList>
            <person name="Zhou D."/>
        </authorList>
    </citation>
    <scope>NUCLEOTIDE SEQUENCE</scope>
    <source>
        <strain evidence="1">2016061604</strain>
        <plasmid evidence="1">p6061604-KPC</plasmid>
    </source>
</reference>
<protein>
    <submittedName>
        <fullName evidence="1">Uncharacterized protein</fullName>
    </submittedName>
</protein>
<dbReference type="AlphaFoldDB" id="A0A6H0A761"/>
<sequence>MPAVTQHKVKSQQNSAFPGLIVPNQNVTIVAEAQVQFRKLFEVLQHKPRDQWHFFIPLYTAA</sequence>
<proteinExistence type="predicted"/>
<accession>A0A6H0A761</accession>
<keyword evidence="1" id="KW-0614">Plasmid</keyword>
<organism evidence="1">
    <name type="scientific">Escherichia coli</name>
    <dbReference type="NCBI Taxonomy" id="562"/>
    <lineage>
        <taxon>Bacteria</taxon>
        <taxon>Pseudomonadati</taxon>
        <taxon>Pseudomonadota</taxon>
        <taxon>Gammaproteobacteria</taxon>
        <taxon>Enterobacterales</taxon>
        <taxon>Enterobacteriaceae</taxon>
        <taxon>Escherichia</taxon>
    </lineage>
</organism>
<geneLocation type="plasmid" evidence="1">
    <name>p6061604-KPC</name>
</geneLocation>
<name>A0A6H0A761_ECOLX</name>
<evidence type="ECO:0000313" key="1">
    <source>
        <dbReference type="EMBL" id="QIS35434.1"/>
    </source>
</evidence>
<dbReference type="EMBL" id="MN823987">
    <property type="protein sequence ID" value="QIS35434.1"/>
    <property type="molecule type" value="Genomic_DNA"/>
</dbReference>